<dbReference type="Pfam" id="PF12704">
    <property type="entry name" value="MacB_PCD"/>
    <property type="match status" value="1"/>
</dbReference>
<dbReference type="EMBL" id="FOWD01000005">
    <property type="protein sequence ID" value="SFN97025.1"/>
    <property type="molecule type" value="Genomic_DNA"/>
</dbReference>
<feature type="transmembrane region" description="Helical" evidence="7">
    <location>
        <begin position="349"/>
        <end position="371"/>
    </location>
</feature>
<evidence type="ECO:0000256" key="5">
    <source>
        <dbReference type="ARBA" id="ARBA00023136"/>
    </source>
</evidence>
<keyword evidence="5 7" id="KW-0472">Membrane</keyword>
<dbReference type="OrthoDB" id="9770099at2"/>
<keyword evidence="4 7" id="KW-1133">Transmembrane helix</keyword>
<protein>
    <submittedName>
        <fullName evidence="10">ABC-type transport system, involved in lipoprotein release, permease component</fullName>
    </submittedName>
</protein>
<evidence type="ECO:0000259" key="8">
    <source>
        <dbReference type="Pfam" id="PF02687"/>
    </source>
</evidence>
<feature type="transmembrane region" description="Helical" evidence="7">
    <location>
        <begin position="301"/>
        <end position="328"/>
    </location>
</feature>
<dbReference type="PANTHER" id="PTHR30572:SF4">
    <property type="entry name" value="ABC TRANSPORTER PERMEASE YTRF"/>
    <property type="match status" value="1"/>
</dbReference>
<evidence type="ECO:0000256" key="1">
    <source>
        <dbReference type="ARBA" id="ARBA00004651"/>
    </source>
</evidence>
<evidence type="ECO:0000256" key="2">
    <source>
        <dbReference type="ARBA" id="ARBA00022475"/>
    </source>
</evidence>
<organism evidence="10 11">
    <name type="scientific">Anaerocolumna aminovalerica</name>
    <dbReference type="NCBI Taxonomy" id="1527"/>
    <lineage>
        <taxon>Bacteria</taxon>
        <taxon>Bacillati</taxon>
        <taxon>Bacillota</taxon>
        <taxon>Clostridia</taxon>
        <taxon>Lachnospirales</taxon>
        <taxon>Lachnospiraceae</taxon>
        <taxon>Anaerocolumna</taxon>
    </lineage>
</organism>
<accession>A0A1I5DCQ1</accession>
<evidence type="ECO:0000256" key="3">
    <source>
        <dbReference type="ARBA" id="ARBA00022692"/>
    </source>
</evidence>
<keyword evidence="2" id="KW-1003">Cell membrane</keyword>
<evidence type="ECO:0000259" key="9">
    <source>
        <dbReference type="Pfam" id="PF12704"/>
    </source>
</evidence>
<feature type="domain" description="MacB-like periplasmic core" evidence="9">
    <location>
        <begin position="21"/>
        <end position="277"/>
    </location>
</feature>
<keyword evidence="10" id="KW-0449">Lipoprotein</keyword>
<dbReference type="RefSeq" id="WP_091684834.1">
    <property type="nucleotide sequence ID" value="NZ_BAABFM010000026.1"/>
</dbReference>
<feature type="transmembrane region" description="Helical" evidence="7">
    <location>
        <begin position="21"/>
        <end position="45"/>
    </location>
</feature>
<comment type="subcellular location">
    <subcellularLocation>
        <location evidence="1">Cell membrane</location>
        <topology evidence="1">Multi-pass membrane protein</topology>
    </subcellularLocation>
</comment>
<evidence type="ECO:0000313" key="11">
    <source>
        <dbReference type="Proteomes" id="UP000198806"/>
    </source>
</evidence>
<evidence type="ECO:0000313" key="10">
    <source>
        <dbReference type="EMBL" id="SFN97025.1"/>
    </source>
</evidence>
<dbReference type="GO" id="GO:0022857">
    <property type="term" value="F:transmembrane transporter activity"/>
    <property type="evidence" value="ECO:0007669"/>
    <property type="project" value="TreeGrafter"/>
</dbReference>
<dbReference type="Proteomes" id="UP000198806">
    <property type="component" value="Unassembled WGS sequence"/>
</dbReference>
<comment type="similarity">
    <text evidence="6">Belongs to the ABC-4 integral membrane protein family.</text>
</comment>
<dbReference type="Pfam" id="PF02687">
    <property type="entry name" value="FtsX"/>
    <property type="match status" value="1"/>
</dbReference>
<feature type="domain" description="ABC3 transporter permease C-terminal" evidence="8">
    <location>
        <begin position="306"/>
        <end position="435"/>
    </location>
</feature>
<keyword evidence="11" id="KW-1185">Reference proteome</keyword>
<sequence>MKISDLFIMGLRNLSRRKARTALTVIGVIIGTISIVVMVSIGVGMNKNYESQVMELGSLTTITVERHAPILDKDGNYVDMKEQSMDDTLVEKIKGIKHVRAVSPVISKSAMLSSGKYENYIQIMAMDSSTYADFDFPALTSGSYPTDENNKVLVLGAEIPNNFYDPRSRRWEPTTVDMDKDKVIFRFGYEYMPEESKKQFSLTVTDYSIMEKTDNWQFDGVVYMDIGYFESLYKKYASSLKTEDRKKALKSLETYERIQISVDNVKNLDKVQNEIKEMGYQPTSLGTFLKPMQETSKMLQMVLGGIGAISMLVSAINIANTMVMSIYERTKEIGIMKVLGCFIKDIKKLFLFEAGIIGLMGGVIGIILSYITSWGINKFGQPLFKSLFSGNYMYNMDNTKFSVIPLWLPFVAAGIAIVIGLVSGYYPARRATKISAIEAMKTDG</sequence>
<evidence type="ECO:0000256" key="7">
    <source>
        <dbReference type="SAM" id="Phobius"/>
    </source>
</evidence>
<dbReference type="GO" id="GO:0005886">
    <property type="term" value="C:plasma membrane"/>
    <property type="evidence" value="ECO:0007669"/>
    <property type="project" value="UniProtKB-SubCell"/>
</dbReference>
<evidence type="ECO:0000256" key="6">
    <source>
        <dbReference type="ARBA" id="ARBA00038076"/>
    </source>
</evidence>
<dbReference type="InterPro" id="IPR050250">
    <property type="entry name" value="Macrolide_Exporter_MacB"/>
</dbReference>
<feature type="transmembrane region" description="Helical" evidence="7">
    <location>
        <begin position="406"/>
        <end position="426"/>
    </location>
</feature>
<evidence type="ECO:0000256" key="4">
    <source>
        <dbReference type="ARBA" id="ARBA00022989"/>
    </source>
</evidence>
<dbReference type="STRING" id="1527.SAMN04489757_105140"/>
<dbReference type="PANTHER" id="PTHR30572">
    <property type="entry name" value="MEMBRANE COMPONENT OF TRANSPORTER-RELATED"/>
    <property type="match status" value="1"/>
</dbReference>
<dbReference type="AlphaFoldDB" id="A0A1I5DCQ1"/>
<reference evidence="10 11" key="1">
    <citation type="submission" date="2016-10" db="EMBL/GenBank/DDBJ databases">
        <authorList>
            <person name="de Groot N.N."/>
        </authorList>
    </citation>
    <scope>NUCLEOTIDE SEQUENCE [LARGE SCALE GENOMIC DNA]</scope>
    <source>
        <strain evidence="10 11">DSM 1283</strain>
    </source>
</reference>
<gene>
    <name evidence="10" type="ORF">SAMN04489757_105140</name>
</gene>
<proteinExistence type="inferred from homology"/>
<keyword evidence="3 7" id="KW-0812">Transmembrane</keyword>
<dbReference type="InterPro" id="IPR003838">
    <property type="entry name" value="ABC3_permease_C"/>
</dbReference>
<dbReference type="InterPro" id="IPR025857">
    <property type="entry name" value="MacB_PCD"/>
</dbReference>
<name>A0A1I5DCQ1_9FIRM</name>